<proteinExistence type="predicted"/>
<feature type="domain" description="Antitoxin SocA-like Panacea" evidence="1">
    <location>
        <begin position="34"/>
        <end position="130"/>
    </location>
</feature>
<evidence type="ECO:0000313" key="2">
    <source>
        <dbReference type="EMBL" id="OUN04321.1"/>
    </source>
</evidence>
<evidence type="ECO:0000259" key="1">
    <source>
        <dbReference type="Pfam" id="PF13274"/>
    </source>
</evidence>
<protein>
    <recommendedName>
        <fullName evidence="1">Antitoxin SocA-like Panacea domain-containing protein</fullName>
    </recommendedName>
</protein>
<comment type="caution">
    <text evidence="2">The sequence shown here is derived from an EMBL/GenBank/DDBJ whole genome shotgun (WGS) entry which is preliminary data.</text>
</comment>
<evidence type="ECO:0000313" key="3">
    <source>
        <dbReference type="Proteomes" id="UP000195772"/>
    </source>
</evidence>
<name>A0A1Y3QXB0_9BACT</name>
<gene>
    <name evidence="2" type="ORF">B5G41_03145</name>
</gene>
<dbReference type="Proteomes" id="UP000195772">
    <property type="component" value="Unassembled WGS sequence"/>
</dbReference>
<dbReference type="AlphaFoldDB" id="A0A1Y3QXB0"/>
<accession>A0A1Y3QXB0</accession>
<sequence length="159" mass="18125">MIKYYQCMYDSVKMGEYLASYATQRGYFINQTKLQKLLYILYGGYLANFNASLLNEHPKAWPYGPVFPRVQKKFAKVGGNLAYANIDSEEFADINADNNVKRLIDDVLQTFGGWTAQTLSVWSHKEGSPWAQALIANNMEYNAVISDDSIKKYFEGIMS</sequence>
<reference evidence="3" key="1">
    <citation type="submission" date="2017-04" db="EMBL/GenBank/DDBJ databases">
        <title>Function of individual gut microbiota members based on whole genome sequencing of pure cultures obtained from chicken caecum.</title>
        <authorList>
            <person name="Medvecky M."/>
            <person name="Cejkova D."/>
            <person name="Polansky O."/>
            <person name="Karasova D."/>
            <person name="Kubasova T."/>
            <person name="Cizek A."/>
            <person name="Rychlik I."/>
        </authorList>
    </citation>
    <scope>NUCLEOTIDE SEQUENCE [LARGE SCALE GENOMIC DNA]</scope>
    <source>
        <strain evidence="3">An90</strain>
    </source>
</reference>
<organism evidence="2 3">
    <name type="scientific">Alistipes onderdonkii</name>
    <dbReference type="NCBI Taxonomy" id="328813"/>
    <lineage>
        <taxon>Bacteria</taxon>
        <taxon>Pseudomonadati</taxon>
        <taxon>Bacteroidota</taxon>
        <taxon>Bacteroidia</taxon>
        <taxon>Bacteroidales</taxon>
        <taxon>Rikenellaceae</taxon>
        <taxon>Alistipes</taxon>
    </lineage>
</organism>
<dbReference type="InterPro" id="IPR025272">
    <property type="entry name" value="SocA_Panacea"/>
</dbReference>
<dbReference type="Pfam" id="PF13274">
    <property type="entry name" value="SocA_Panacea"/>
    <property type="match status" value="1"/>
</dbReference>
<dbReference type="EMBL" id="NFHB01000002">
    <property type="protein sequence ID" value="OUN04321.1"/>
    <property type="molecule type" value="Genomic_DNA"/>
</dbReference>
<dbReference type="OrthoDB" id="9799173at2"/>